<name>A0A0A9E042_ARUDO</name>
<accession>A0A0A9E042</accession>
<proteinExistence type="predicted"/>
<sequence length="32" mass="3628">MHFVKRTASVRLSGCLLGWKQGCSLIYTHTMC</sequence>
<evidence type="ECO:0000313" key="1">
    <source>
        <dbReference type="EMBL" id="JAD93416.1"/>
    </source>
</evidence>
<dbReference type="AlphaFoldDB" id="A0A0A9E042"/>
<organism evidence="1">
    <name type="scientific">Arundo donax</name>
    <name type="common">Giant reed</name>
    <name type="synonym">Donax arundinaceus</name>
    <dbReference type="NCBI Taxonomy" id="35708"/>
    <lineage>
        <taxon>Eukaryota</taxon>
        <taxon>Viridiplantae</taxon>
        <taxon>Streptophyta</taxon>
        <taxon>Embryophyta</taxon>
        <taxon>Tracheophyta</taxon>
        <taxon>Spermatophyta</taxon>
        <taxon>Magnoliopsida</taxon>
        <taxon>Liliopsida</taxon>
        <taxon>Poales</taxon>
        <taxon>Poaceae</taxon>
        <taxon>PACMAD clade</taxon>
        <taxon>Arundinoideae</taxon>
        <taxon>Arundineae</taxon>
        <taxon>Arundo</taxon>
    </lineage>
</organism>
<reference evidence="1" key="1">
    <citation type="submission" date="2014-09" db="EMBL/GenBank/DDBJ databases">
        <authorList>
            <person name="Magalhaes I.L.F."/>
            <person name="Oliveira U."/>
            <person name="Santos F.R."/>
            <person name="Vidigal T.H.D.A."/>
            <person name="Brescovit A.D."/>
            <person name="Santos A.J."/>
        </authorList>
    </citation>
    <scope>NUCLEOTIDE SEQUENCE</scope>
    <source>
        <tissue evidence="1">Shoot tissue taken approximately 20 cm above the soil surface</tissue>
    </source>
</reference>
<reference evidence="1" key="2">
    <citation type="journal article" date="2015" name="Data Brief">
        <title>Shoot transcriptome of the giant reed, Arundo donax.</title>
        <authorList>
            <person name="Barrero R.A."/>
            <person name="Guerrero F.D."/>
            <person name="Moolhuijzen P."/>
            <person name="Goolsby J.A."/>
            <person name="Tidwell J."/>
            <person name="Bellgard S.E."/>
            <person name="Bellgard M.I."/>
        </authorList>
    </citation>
    <scope>NUCLEOTIDE SEQUENCE</scope>
    <source>
        <tissue evidence="1">Shoot tissue taken approximately 20 cm above the soil surface</tissue>
    </source>
</reference>
<protein>
    <submittedName>
        <fullName evidence="1">Uncharacterized protein</fullName>
    </submittedName>
</protein>
<dbReference type="EMBL" id="GBRH01204479">
    <property type="protein sequence ID" value="JAD93416.1"/>
    <property type="molecule type" value="Transcribed_RNA"/>
</dbReference>